<evidence type="ECO:0000313" key="4">
    <source>
        <dbReference type="Proteomes" id="UP000323720"/>
    </source>
</evidence>
<keyword evidence="1" id="KW-0472">Membrane</keyword>
<dbReference type="RefSeq" id="WP_148402816.1">
    <property type="nucleotide sequence ID" value="NZ_VSKK01000001.1"/>
</dbReference>
<keyword evidence="4" id="KW-1185">Reference proteome</keyword>
<feature type="transmembrane region" description="Helical" evidence="1">
    <location>
        <begin position="93"/>
        <end position="114"/>
    </location>
</feature>
<sequence length="472" mass="54127">MIHYIIQVIAFQVFFLLIYDVFLKRETFFNWNRAYLLMTALLSVLLPFIKIEGFKNAVSPDFIVSLPQVLSQTPNTIFLEEVVINGSNSSHSILWYTTLILLIGSALAFVFFTVRLFQIFKLSFQNSKQKQGSIYYVSILKSTVAFSFFNYIFLGENIQETERAQIIKHEIVHVNQKHSWDLLFFELLRIAIWFNPLVYMYQNRMTELHEFIADSKAVKNNKKQYYENLLAQIFDANHVSFINPFFKQSLIKKRIIMLQKSKSKQVQLIKYALLIPMVSAMLLYSSCSADATQTEVVEQELTIENQIEALKNSIEANGELSEINKEALRTLLMQSANKKVVEGSELHADGTFQEVPFAVVDQVPVFPGCESGSSNEVNKQCMSKKLNAFVAENFNTELATTLNLTGIQQIRVFFKISETGKIVDIKARAPKPELEAEAKRVLNMLPDLIPGKNKGQKVRVAYYLPIKFQVNE</sequence>
<comment type="caution">
    <text evidence="3">The sequence shown here is derived from an EMBL/GenBank/DDBJ whole genome shotgun (WGS) entry which is preliminary data.</text>
</comment>
<feature type="transmembrane region" description="Helical" evidence="1">
    <location>
        <begin position="6"/>
        <end position="22"/>
    </location>
</feature>
<dbReference type="PANTHER" id="PTHR34978:SF3">
    <property type="entry name" value="SLR0241 PROTEIN"/>
    <property type="match status" value="1"/>
</dbReference>
<reference evidence="3 4" key="1">
    <citation type="submission" date="2019-08" db="EMBL/GenBank/DDBJ databases">
        <title>Genomes of Antarctic Bizionia species.</title>
        <authorList>
            <person name="Bowman J.P."/>
        </authorList>
    </citation>
    <scope>NUCLEOTIDE SEQUENCE [LARGE SCALE GENOMIC DNA]</scope>
    <source>
        <strain evidence="3 4">ADA-4</strain>
    </source>
</reference>
<dbReference type="EMBL" id="VSKK01000001">
    <property type="protein sequence ID" value="TYB79080.1"/>
    <property type="molecule type" value="Genomic_DNA"/>
</dbReference>
<feature type="transmembrane region" description="Helical" evidence="1">
    <location>
        <begin position="134"/>
        <end position="153"/>
    </location>
</feature>
<feature type="transmembrane region" description="Helical" evidence="1">
    <location>
        <begin position="34"/>
        <end position="51"/>
    </location>
</feature>
<protein>
    <submittedName>
        <fullName evidence="3">BlaR1 peptidase M56 family protein</fullName>
    </submittedName>
</protein>
<dbReference type="OrthoDB" id="1522859at2"/>
<keyword evidence="1" id="KW-1133">Transmembrane helix</keyword>
<dbReference type="PANTHER" id="PTHR34978">
    <property type="entry name" value="POSSIBLE SENSOR-TRANSDUCER PROTEIN BLAR"/>
    <property type="match status" value="1"/>
</dbReference>
<keyword evidence="1" id="KW-0812">Transmembrane</keyword>
<dbReference type="Pfam" id="PF05569">
    <property type="entry name" value="Peptidase_M56"/>
    <property type="match status" value="1"/>
</dbReference>
<gene>
    <name evidence="3" type="ORF">ES674_04705</name>
</gene>
<accession>A0A5D0RBP3</accession>
<dbReference type="Proteomes" id="UP000323720">
    <property type="component" value="Unassembled WGS sequence"/>
</dbReference>
<evidence type="ECO:0000313" key="3">
    <source>
        <dbReference type="EMBL" id="TYB79080.1"/>
    </source>
</evidence>
<evidence type="ECO:0000256" key="1">
    <source>
        <dbReference type="SAM" id="Phobius"/>
    </source>
</evidence>
<dbReference type="Gene3D" id="3.30.1150.10">
    <property type="match status" value="1"/>
</dbReference>
<feature type="domain" description="Peptidase M56" evidence="2">
    <location>
        <begin position="129"/>
        <end position="258"/>
    </location>
</feature>
<dbReference type="CDD" id="cd07341">
    <property type="entry name" value="M56_BlaR1_MecR1_like"/>
    <property type="match status" value="1"/>
</dbReference>
<dbReference type="InterPro" id="IPR008756">
    <property type="entry name" value="Peptidase_M56"/>
</dbReference>
<evidence type="ECO:0000259" key="2">
    <source>
        <dbReference type="Pfam" id="PF05569"/>
    </source>
</evidence>
<proteinExistence type="predicted"/>
<organism evidence="3 4">
    <name type="scientific">Bizionia myxarmorum</name>
    <dbReference type="NCBI Taxonomy" id="291186"/>
    <lineage>
        <taxon>Bacteria</taxon>
        <taxon>Pseudomonadati</taxon>
        <taxon>Bacteroidota</taxon>
        <taxon>Flavobacteriia</taxon>
        <taxon>Flavobacteriales</taxon>
        <taxon>Flavobacteriaceae</taxon>
        <taxon>Bizionia</taxon>
    </lineage>
</organism>
<name>A0A5D0RBP3_9FLAO</name>
<dbReference type="AlphaFoldDB" id="A0A5D0RBP3"/>
<dbReference type="InterPro" id="IPR052173">
    <property type="entry name" value="Beta-lactam_resp_regulator"/>
</dbReference>